<evidence type="ECO:0000259" key="1">
    <source>
        <dbReference type="Pfam" id="PF22557"/>
    </source>
</evidence>
<dbReference type="STRING" id="229920.ADM99_04555"/>
<dbReference type="AlphaFoldDB" id="A0A0N8GLU4"/>
<accession>A0A0N8GLU4</accession>
<evidence type="ECO:0000313" key="2">
    <source>
        <dbReference type="EMBL" id="KPL73466.1"/>
    </source>
</evidence>
<protein>
    <recommendedName>
        <fullName evidence="1">Dual OB-containing domain-containing protein</fullName>
    </recommendedName>
</protein>
<organism evidence="2 3">
    <name type="scientific">Leptolinea tardivitalis</name>
    <dbReference type="NCBI Taxonomy" id="229920"/>
    <lineage>
        <taxon>Bacteria</taxon>
        <taxon>Bacillati</taxon>
        <taxon>Chloroflexota</taxon>
        <taxon>Anaerolineae</taxon>
        <taxon>Anaerolineales</taxon>
        <taxon>Anaerolineaceae</taxon>
        <taxon>Leptolinea</taxon>
    </lineage>
</organism>
<feature type="domain" description="Dual OB-containing" evidence="1">
    <location>
        <begin position="14"/>
        <end position="200"/>
    </location>
</feature>
<dbReference type="InterPro" id="IPR054335">
    <property type="entry name" value="DuOB_dom"/>
</dbReference>
<keyword evidence="3" id="KW-1185">Reference proteome</keyword>
<dbReference type="Proteomes" id="UP000050430">
    <property type="component" value="Unassembled WGS sequence"/>
</dbReference>
<dbReference type="EMBL" id="LGCK01000006">
    <property type="protein sequence ID" value="KPL73466.1"/>
    <property type="molecule type" value="Genomic_DNA"/>
</dbReference>
<reference evidence="2 3" key="1">
    <citation type="submission" date="2015-07" db="EMBL/GenBank/DDBJ databases">
        <title>Genome sequence of Leptolinea tardivitalis DSM 16556.</title>
        <authorList>
            <person name="Hemp J."/>
            <person name="Ward L.M."/>
            <person name="Pace L.A."/>
            <person name="Fischer W.W."/>
        </authorList>
    </citation>
    <scope>NUCLEOTIDE SEQUENCE [LARGE SCALE GENOMIC DNA]</scope>
    <source>
        <strain evidence="2 3">YMTK-2</strain>
    </source>
</reference>
<dbReference type="RefSeq" id="WP_062421927.1">
    <property type="nucleotide sequence ID" value="NZ_BBYA01000009.1"/>
</dbReference>
<name>A0A0N8GLU4_9CHLR</name>
<gene>
    <name evidence="2" type="ORF">ADM99_04555</name>
</gene>
<comment type="caution">
    <text evidence="2">The sequence shown here is derived from an EMBL/GenBank/DDBJ whole genome shotgun (WGS) entry which is preliminary data.</text>
</comment>
<proteinExistence type="predicted"/>
<dbReference type="Pfam" id="PF22557">
    <property type="entry name" value="DuOB"/>
    <property type="match status" value="1"/>
</dbReference>
<dbReference type="OrthoDB" id="1550680at2"/>
<sequence length="251" mass="29098">MTLTHILITDVTRMQHGHVCVAGIQKGGGNIRPVLPHCGIPEDWLYQDEKAIIRPFACVELDLQKAFPNNPHTEDWVIDPETRIFHELLPEDIRESQLTRYIDSSVADIFGADIYDDFGWYIKEGEGNRSLGTIIPKRIENVVYRQNDFGDGMDYRIHFKDAAGHHYRLKVTDLSFRYFFDHRHTKGNISCEVLSFNMTEYFQSADVILRIGLTRPTWEKHPHCCALQITGVYTFPDYLEGRCFADFRPES</sequence>
<evidence type="ECO:0000313" key="3">
    <source>
        <dbReference type="Proteomes" id="UP000050430"/>
    </source>
</evidence>